<accession>A0A1G2B5I5</accession>
<dbReference type="EMBL" id="MHKD01000014">
    <property type="protein sequence ID" value="OGY84431.1"/>
    <property type="molecule type" value="Genomic_DNA"/>
</dbReference>
<sequence length="294" mass="32392">MTQEQIKIIPRNLIYLIALSLVIAGVILLYFNIDTLLAEHRTLKSETSAKSSEKVVKDFEEQNIYTPGFAELEEYEPNQATTQSGVQPYSNKVPNAPTDIAVKDPGLGTAVIVTWHDPQPATGMLRVYRSSAKSQIGKEIGTVNYGEEFYYDATVKPDETYYYIVRAVLGSKTDEQESKNQDQVSITPKDTTPAPAPTDIEIANSGDGASVTITWKNPQADDFAAIKIYRSEEIGILGKVIESNNVEEKFKDTGLEPGVDYYYTVTALDKKGNESSTKLAFPATGRENPFVAAE</sequence>
<evidence type="ECO:0000259" key="3">
    <source>
        <dbReference type="PROSITE" id="PS50853"/>
    </source>
</evidence>
<dbReference type="Pfam" id="PF00041">
    <property type="entry name" value="fn3"/>
    <property type="match status" value="1"/>
</dbReference>
<dbReference type="PROSITE" id="PS50853">
    <property type="entry name" value="FN3"/>
    <property type="match status" value="1"/>
</dbReference>
<dbReference type="InterPro" id="IPR003961">
    <property type="entry name" value="FN3_dom"/>
</dbReference>
<dbReference type="InterPro" id="IPR036116">
    <property type="entry name" value="FN3_sf"/>
</dbReference>
<feature type="domain" description="Fibronectin type-III" evidence="3">
    <location>
        <begin position="196"/>
        <end position="288"/>
    </location>
</feature>
<protein>
    <recommendedName>
        <fullName evidence="3">Fibronectin type-III domain-containing protein</fullName>
    </recommendedName>
</protein>
<dbReference type="AlphaFoldDB" id="A0A1G2B5I5"/>
<feature type="compositionally biased region" description="Low complexity" evidence="1">
    <location>
        <begin position="187"/>
        <end position="196"/>
    </location>
</feature>
<comment type="caution">
    <text evidence="4">The sequence shown here is derived from an EMBL/GenBank/DDBJ whole genome shotgun (WGS) entry which is preliminary data.</text>
</comment>
<proteinExistence type="predicted"/>
<dbReference type="Proteomes" id="UP000176952">
    <property type="component" value="Unassembled WGS sequence"/>
</dbReference>
<feature type="region of interest" description="Disordered" evidence="1">
    <location>
        <begin position="174"/>
        <end position="196"/>
    </location>
</feature>
<dbReference type="Gene3D" id="2.60.40.10">
    <property type="entry name" value="Immunoglobulins"/>
    <property type="match status" value="2"/>
</dbReference>
<evidence type="ECO:0000256" key="2">
    <source>
        <dbReference type="SAM" id="Phobius"/>
    </source>
</evidence>
<gene>
    <name evidence="4" type="ORF">A3F54_00640</name>
</gene>
<feature type="transmembrane region" description="Helical" evidence="2">
    <location>
        <begin position="12"/>
        <end position="31"/>
    </location>
</feature>
<organism evidence="4 5">
    <name type="scientific">Candidatus Kerfeldbacteria bacterium RIFCSPHIGHO2_12_FULL_48_17</name>
    <dbReference type="NCBI Taxonomy" id="1798542"/>
    <lineage>
        <taxon>Bacteria</taxon>
        <taxon>Candidatus Kerfeldiibacteriota</taxon>
    </lineage>
</organism>
<keyword evidence="2" id="KW-1133">Transmembrane helix</keyword>
<evidence type="ECO:0000256" key="1">
    <source>
        <dbReference type="SAM" id="MobiDB-lite"/>
    </source>
</evidence>
<evidence type="ECO:0000313" key="5">
    <source>
        <dbReference type="Proteomes" id="UP000176952"/>
    </source>
</evidence>
<dbReference type="InterPro" id="IPR013783">
    <property type="entry name" value="Ig-like_fold"/>
</dbReference>
<dbReference type="STRING" id="1798542.A3F54_00640"/>
<reference evidence="4 5" key="1">
    <citation type="journal article" date="2016" name="Nat. Commun.">
        <title>Thousands of microbial genomes shed light on interconnected biogeochemical processes in an aquifer system.</title>
        <authorList>
            <person name="Anantharaman K."/>
            <person name="Brown C.T."/>
            <person name="Hug L.A."/>
            <person name="Sharon I."/>
            <person name="Castelle C.J."/>
            <person name="Probst A.J."/>
            <person name="Thomas B.C."/>
            <person name="Singh A."/>
            <person name="Wilkins M.J."/>
            <person name="Karaoz U."/>
            <person name="Brodie E.L."/>
            <person name="Williams K.H."/>
            <person name="Hubbard S.S."/>
            <person name="Banfield J.F."/>
        </authorList>
    </citation>
    <scope>NUCLEOTIDE SEQUENCE [LARGE SCALE GENOMIC DNA]</scope>
</reference>
<keyword evidence="2" id="KW-0472">Membrane</keyword>
<dbReference type="SMART" id="SM00060">
    <property type="entry name" value="FN3"/>
    <property type="match status" value="2"/>
</dbReference>
<keyword evidence="2" id="KW-0812">Transmembrane</keyword>
<dbReference type="SUPFAM" id="SSF49265">
    <property type="entry name" value="Fibronectin type III"/>
    <property type="match status" value="1"/>
</dbReference>
<evidence type="ECO:0000313" key="4">
    <source>
        <dbReference type="EMBL" id="OGY84431.1"/>
    </source>
</evidence>
<dbReference type="CDD" id="cd00063">
    <property type="entry name" value="FN3"/>
    <property type="match status" value="1"/>
</dbReference>
<name>A0A1G2B5I5_9BACT</name>